<proteinExistence type="predicted"/>
<dbReference type="Proteomes" id="UP000463951">
    <property type="component" value="Chromosome"/>
</dbReference>
<evidence type="ECO:0000256" key="1">
    <source>
        <dbReference type="SAM" id="MobiDB-lite"/>
    </source>
</evidence>
<name>A0A499UNU9_9ACTN</name>
<evidence type="ECO:0000313" key="3">
    <source>
        <dbReference type="Proteomes" id="UP000463951"/>
    </source>
</evidence>
<feature type="region of interest" description="Disordered" evidence="1">
    <location>
        <begin position="40"/>
        <end position="67"/>
    </location>
</feature>
<protein>
    <submittedName>
        <fullName evidence="2">Uncharacterized protein</fullName>
    </submittedName>
</protein>
<sequence length="67" mass="7057">MLLLAENDTRVEAGVRSTPGVFTLLRGEAPLRPRVISHFLGNPGLGPQGADEPGRGLSEYGETGGIR</sequence>
<organism evidence="2 3">
    <name type="scientific">Streptomyces antimycoticus</name>
    <dbReference type="NCBI Taxonomy" id="68175"/>
    <lineage>
        <taxon>Bacteria</taxon>
        <taxon>Bacillati</taxon>
        <taxon>Actinomycetota</taxon>
        <taxon>Actinomycetes</taxon>
        <taxon>Kitasatosporales</taxon>
        <taxon>Streptomycetaceae</taxon>
        <taxon>Streptomyces</taxon>
        <taxon>Streptomyces violaceusniger group</taxon>
    </lineage>
</organism>
<dbReference type="AlphaFoldDB" id="A0A499UNU9"/>
<accession>A0A499UNU9</accession>
<evidence type="ECO:0000313" key="2">
    <source>
        <dbReference type="EMBL" id="BBJ42210.1"/>
    </source>
</evidence>
<gene>
    <name evidence="2" type="ORF">SSPO_049280</name>
</gene>
<dbReference type="EMBL" id="AP019620">
    <property type="protein sequence ID" value="BBJ42210.1"/>
    <property type="molecule type" value="Genomic_DNA"/>
</dbReference>
<reference evidence="2 3" key="1">
    <citation type="journal article" date="2020" name="Int. J. Syst. Evol. Microbiol.">
        <title>Reclassification of Streptomyces castelarensis and Streptomyces sporoclivatus as later heterotypic synonyms of Streptomyces antimycoticus.</title>
        <authorList>
            <person name="Komaki H."/>
            <person name="Tamura T."/>
        </authorList>
    </citation>
    <scope>NUCLEOTIDE SEQUENCE [LARGE SCALE GENOMIC DNA]</scope>
    <source>
        <strain evidence="2 3">NBRC 100767</strain>
    </source>
</reference>